<dbReference type="PANTHER" id="PTHR12025">
    <property type="entry name" value="VASCULAR ENDOTHELIAL GROWTH FACTOR"/>
    <property type="match status" value="1"/>
</dbReference>
<evidence type="ECO:0000313" key="7">
    <source>
        <dbReference type="EMBL" id="AIZ05268.1"/>
    </source>
</evidence>
<dbReference type="Pfam" id="PF00341">
    <property type="entry name" value="PDGF"/>
    <property type="match status" value="1"/>
</dbReference>
<reference evidence="8 9" key="2">
    <citation type="journal article" date="2015" name="Front. Microbiol.">
        <title>Genome analysis of orf virus isolates from goats in the Fujian Province of southern China.</title>
        <authorList>
            <person name="Chi X."/>
            <person name="Zeng X."/>
            <person name="Li W."/>
            <person name="Hao W."/>
            <person name="Li M."/>
            <person name="Huang X."/>
            <person name="Huang Y."/>
            <person name="Rock D.L."/>
            <person name="Luo S."/>
            <person name="Wang S."/>
        </authorList>
    </citation>
    <scope>NUCLEOTIDE SEQUENCE [LARGE SCALE GENOMIC DNA]</scope>
    <source>
        <strain evidence="8">SJ1</strain>
    </source>
</reference>
<dbReference type="GO" id="GO:0008083">
    <property type="term" value="F:growth factor activity"/>
    <property type="evidence" value="ECO:0007669"/>
    <property type="project" value="UniProtKB-KW"/>
</dbReference>
<proteinExistence type="inferred from homology"/>
<dbReference type="InterPro" id="IPR023581">
    <property type="entry name" value="PD_growth_factor_CS"/>
</dbReference>
<dbReference type="GO" id="GO:0005172">
    <property type="term" value="F:vascular endothelial growth factor receptor binding"/>
    <property type="evidence" value="ECO:0007669"/>
    <property type="project" value="TreeGrafter"/>
</dbReference>
<evidence type="ECO:0000313" key="8">
    <source>
        <dbReference type="EMBL" id="AKU77007.1"/>
    </source>
</evidence>
<dbReference type="PROSITE" id="PS50278">
    <property type="entry name" value="PDGF_2"/>
    <property type="match status" value="1"/>
</dbReference>
<feature type="domain" description="Platelet-derived growth factor (PDGF) family profile" evidence="4">
    <location>
        <begin position="33"/>
        <end position="137"/>
    </location>
</feature>
<organismHost>
    <name type="scientific">Ovis aries</name>
    <name type="common">Sheep</name>
    <dbReference type="NCBI Taxonomy" id="9940"/>
</organismHost>
<dbReference type="PANTHER" id="PTHR12025:SF14">
    <property type="entry name" value="SNAKE VENOM VASCULAR ENDOTHELIAL GROWTH FACTOR TOXIN VR-1'-LIKE ISOFORM X1-RELATED"/>
    <property type="match status" value="1"/>
</dbReference>
<dbReference type="GO" id="GO:0050930">
    <property type="term" value="P:induction of positive chemotaxis"/>
    <property type="evidence" value="ECO:0007669"/>
    <property type="project" value="TreeGrafter"/>
</dbReference>
<dbReference type="GO" id="GO:0016020">
    <property type="term" value="C:membrane"/>
    <property type="evidence" value="ECO:0007669"/>
    <property type="project" value="InterPro"/>
</dbReference>
<dbReference type="SUPFAM" id="SSF57501">
    <property type="entry name" value="Cystine-knot cytokines"/>
    <property type="match status" value="1"/>
</dbReference>
<dbReference type="GO" id="GO:0001666">
    <property type="term" value="P:response to hypoxia"/>
    <property type="evidence" value="ECO:0007669"/>
    <property type="project" value="TreeGrafter"/>
</dbReference>
<dbReference type="InterPro" id="IPR000072">
    <property type="entry name" value="PDGF/VEGF_dom"/>
</dbReference>
<dbReference type="Proteomes" id="UP000143616">
    <property type="component" value="Segment"/>
</dbReference>
<gene>
    <name evidence="8" type="primary">ORFV132</name>
</gene>
<keyword evidence="2" id="KW-1015">Disulfide bond</keyword>
<evidence type="ECO:0000313" key="9">
    <source>
        <dbReference type="Proteomes" id="UP000143616"/>
    </source>
</evidence>
<dbReference type="EMBL" id="KM675385">
    <property type="protein sequence ID" value="AIZ05265.1"/>
    <property type="molecule type" value="Genomic_DNA"/>
</dbReference>
<reference evidence="5" key="1">
    <citation type="submission" date="2014-09" db="EMBL/GenBank/DDBJ databases">
        <title>Isolation and Phylogenetic Analysis of Orf Virus Isolated from Goats in China.</title>
        <authorList>
            <person name="Chi X."/>
            <person name="Zeng X."/>
            <person name="Wang S."/>
            <person name="Luo S."/>
        </authorList>
    </citation>
    <scope>NUCLEOTIDE SEQUENCE</scope>
    <source>
        <strain evidence="5">SJ1</strain>
        <strain evidence="7">SJ2</strain>
        <strain evidence="6">SL</strain>
    </source>
</reference>
<dbReference type="EMBL" id="KM675381">
    <property type="protein sequence ID" value="AIZ05261.1"/>
    <property type="molecule type" value="Genomic_DNA"/>
</dbReference>
<dbReference type="SMR" id="A0A0R8I3Y0"/>
<dbReference type="GO" id="GO:0042056">
    <property type="term" value="F:chemoattractant activity"/>
    <property type="evidence" value="ECO:0007669"/>
    <property type="project" value="TreeGrafter"/>
</dbReference>
<name>A0A0R8I3Y0_ORFV</name>
<dbReference type="GO" id="GO:0001938">
    <property type="term" value="P:positive regulation of endothelial cell proliferation"/>
    <property type="evidence" value="ECO:0007669"/>
    <property type="project" value="TreeGrafter"/>
</dbReference>
<dbReference type="InterPro" id="IPR029034">
    <property type="entry name" value="Cystine-knot_cytokine"/>
</dbReference>
<dbReference type="InterPro" id="IPR050507">
    <property type="entry name" value="PDGF/VEGF_growth_factor"/>
</dbReference>
<organismHost>
    <name type="scientific">Capra hircus</name>
    <name type="common">Goat</name>
    <dbReference type="NCBI Taxonomy" id="9925"/>
</organismHost>
<evidence type="ECO:0000256" key="2">
    <source>
        <dbReference type="ARBA" id="ARBA00023157"/>
    </source>
</evidence>
<accession>A0A0R8I3Y0</accession>
<evidence type="ECO:0000313" key="5">
    <source>
        <dbReference type="EMBL" id="AIZ05261.1"/>
    </source>
</evidence>
<organismHost>
    <name type="scientific">Homo sapiens</name>
    <name type="common">Human</name>
    <dbReference type="NCBI Taxonomy" id="9606"/>
</organismHost>
<comment type="similarity">
    <text evidence="3">Belongs to the PDGF/VEGF growth factor family.</text>
</comment>
<evidence type="ECO:0000259" key="4">
    <source>
        <dbReference type="PROSITE" id="PS50278"/>
    </source>
</evidence>
<dbReference type="SMART" id="SM00141">
    <property type="entry name" value="PDGF"/>
    <property type="match status" value="1"/>
</dbReference>
<evidence type="ECO:0000256" key="3">
    <source>
        <dbReference type="RuleBase" id="RU003818"/>
    </source>
</evidence>
<evidence type="ECO:0000313" key="6">
    <source>
        <dbReference type="EMBL" id="AIZ05265.1"/>
    </source>
</evidence>
<dbReference type="PROSITE" id="PS00249">
    <property type="entry name" value="PDGF_1"/>
    <property type="match status" value="1"/>
</dbReference>
<dbReference type="Gene3D" id="2.10.90.10">
    <property type="entry name" value="Cystine-knot cytokines"/>
    <property type="match status" value="1"/>
</dbReference>
<sequence>MKLTATIQVVVALLICMYNLPECVSQGNDSPPSTNEWMRTLDKSGCKPRDTVVYLGDEYPENTNQHYNPRCVTVKRCSGCCNSERQICTAVETRNTTVVVSATSVSSSSGASSGVSNSLQRISVTEHTRCECVDRTTTPPPTTTREPRR</sequence>
<evidence type="ECO:0000256" key="1">
    <source>
        <dbReference type="ARBA" id="ARBA00023030"/>
    </source>
</evidence>
<organism evidence="8 9">
    <name type="scientific">Orf virus</name>
    <name type="common">ORFV</name>
    <dbReference type="NCBI Taxonomy" id="10258"/>
    <lineage>
        <taxon>Viruses</taxon>
        <taxon>Varidnaviria</taxon>
        <taxon>Bamfordvirae</taxon>
        <taxon>Nucleocytoviricota</taxon>
        <taxon>Pokkesviricetes</taxon>
        <taxon>Chitovirales</taxon>
        <taxon>Poxviridae</taxon>
        <taxon>Chordopoxvirinae</taxon>
        <taxon>Parapoxvirus</taxon>
        <taxon>Parapoxvirus orf</taxon>
    </lineage>
</organism>
<keyword evidence="1 3" id="KW-0339">Growth factor</keyword>
<dbReference type="EMBL" id="KM675388">
    <property type="protein sequence ID" value="AIZ05268.1"/>
    <property type="molecule type" value="Genomic_DNA"/>
</dbReference>
<dbReference type="EMBL" id="KP010356">
    <property type="protein sequence ID" value="AKU77007.1"/>
    <property type="molecule type" value="Genomic_DNA"/>
</dbReference>
<dbReference type="GO" id="GO:0005615">
    <property type="term" value="C:extracellular space"/>
    <property type="evidence" value="ECO:0007669"/>
    <property type="project" value="TreeGrafter"/>
</dbReference>
<protein>
    <submittedName>
        <fullName evidence="8">VEGF-like protein</fullName>
    </submittedName>
</protein>